<dbReference type="Pfam" id="PF23019">
    <property type="entry name" value="DUF7033"/>
    <property type="match status" value="1"/>
</dbReference>
<keyword evidence="3" id="KW-1185">Reference proteome</keyword>
<organism evidence="2 3">
    <name type="scientific">Galbibacter orientalis DSM 19592</name>
    <dbReference type="NCBI Taxonomy" id="926559"/>
    <lineage>
        <taxon>Bacteria</taxon>
        <taxon>Pseudomonadati</taxon>
        <taxon>Bacteroidota</taxon>
        <taxon>Flavobacteriia</taxon>
        <taxon>Flavobacteriales</taxon>
        <taxon>Flavobacteriaceae</taxon>
        <taxon>Galbibacter</taxon>
    </lineage>
</organism>
<dbReference type="RefSeq" id="WP_008613623.1">
    <property type="nucleotide sequence ID" value="NZ_JH651379.1"/>
</dbReference>
<evidence type="ECO:0000259" key="1">
    <source>
        <dbReference type="Pfam" id="PF23019"/>
    </source>
</evidence>
<evidence type="ECO:0000313" key="2">
    <source>
        <dbReference type="EMBL" id="EIJ39842.1"/>
    </source>
</evidence>
<dbReference type="STRING" id="926559.JoomaDRAFT_2881"/>
<reference evidence="2 3" key="1">
    <citation type="submission" date="2012-02" db="EMBL/GenBank/DDBJ databases">
        <title>Improved High-Quality Draft genome of Joostella marina DSM 19592.</title>
        <authorList>
            <consortium name="US DOE Joint Genome Institute (JGI-PGF)"/>
            <person name="Lucas S."/>
            <person name="Copeland A."/>
            <person name="Lapidus A."/>
            <person name="Bruce D."/>
            <person name="Goodwin L."/>
            <person name="Pitluck S."/>
            <person name="Peters L."/>
            <person name="Chertkov O."/>
            <person name="Ovchinnikova G."/>
            <person name="Kyrpides N."/>
            <person name="Mavromatis K."/>
            <person name="Detter J.C."/>
            <person name="Han C."/>
            <person name="Land M."/>
            <person name="Hauser L."/>
            <person name="Markowitz V."/>
            <person name="Cheng J.-F."/>
            <person name="Hugenholtz P."/>
            <person name="Woyke T."/>
            <person name="Wu D."/>
            <person name="Tindall B."/>
            <person name="Brambilla E."/>
            <person name="Klenk H.-P."/>
            <person name="Eisen J.A."/>
        </authorList>
    </citation>
    <scope>NUCLEOTIDE SEQUENCE [LARGE SCALE GENOMIC DNA]</scope>
    <source>
        <strain evidence="2 3">DSM 19592</strain>
    </source>
</reference>
<accession>I3C899</accession>
<evidence type="ECO:0000313" key="3">
    <source>
        <dbReference type="Proteomes" id="UP000004690"/>
    </source>
</evidence>
<name>I3C899_9FLAO</name>
<dbReference type="eggNOG" id="COG0726">
    <property type="taxonomic scope" value="Bacteria"/>
</dbReference>
<dbReference type="CDD" id="cd10931">
    <property type="entry name" value="CE4_u7"/>
    <property type="match status" value="1"/>
</dbReference>
<dbReference type="EMBL" id="JH651379">
    <property type="protein sequence ID" value="EIJ39842.1"/>
    <property type="molecule type" value="Genomic_DNA"/>
</dbReference>
<dbReference type="HOGENOM" id="CLU_046673_1_0_10"/>
<dbReference type="AlphaFoldDB" id="I3C899"/>
<dbReference type="OrthoDB" id="5573484at2"/>
<protein>
    <recommendedName>
        <fullName evidence="1">DUF7033 domain-containing protein</fullName>
    </recommendedName>
</protein>
<dbReference type="InterPro" id="IPR054297">
    <property type="entry name" value="DUF7033"/>
</dbReference>
<proteinExistence type="predicted"/>
<feature type="domain" description="DUF7033" evidence="1">
    <location>
        <begin position="95"/>
        <end position="182"/>
    </location>
</feature>
<sequence>MLLVYTYKVTPRLTYIMRHIFTKMLLIDISITTKVEDFIAHKGPKITYTKQPLQSEFFIKSHELLFDQGISDVEINIHKWDGIPSFFPTNDKCAIPFDIFAASFYLLSRYEEYLPHVKDEHGRFPVEESLAFQQGFLEIPVVDLWVKKLKEALQEKFPEINFPKKSYNQTSIMDIAVAYAYLKKGFVRTMGGTLLDLLNLRLKKLVERYLVLLRFRRDPYDFFDDVTLLHKKYKVPAIFFFLMADYSTYDKNISVINPTFRSLVKSVADYSIVSLMASYKSLSDLTTLKKERKRLINFINRPVKRVRQRFNRLNIPDAYRLMVDAGFNEDYSMGYTGKTGFRAGTCSPFYFYDISFEEQIPIQINSFCIQYTALYKFKNISQVEEKIIELSNRIREVDGDFNIVFSNEVLNLNERNAWKELYVNYLKMSAKNDIEE</sequence>
<gene>
    <name evidence="2" type="ORF">JoomaDRAFT_2881</name>
</gene>
<dbReference type="Proteomes" id="UP000004690">
    <property type="component" value="Unassembled WGS sequence"/>
</dbReference>